<evidence type="ECO:0000313" key="2">
    <source>
        <dbReference type="WBParaSite" id="RSKR_0000089400.1"/>
    </source>
</evidence>
<dbReference type="WBParaSite" id="RSKR_0000089400.1">
    <property type="protein sequence ID" value="RSKR_0000089400.1"/>
    <property type="gene ID" value="RSKR_0000089400"/>
</dbReference>
<dbReference type="Proteomes" id="UP000095286">
    <property type="component" value="Unplaced"/>
</dbReference>
<evidence type="ECO:0000313" key="1">
    <source>
        <dbReference type="Proteomes" id="UP000095286"/>
    </source>
</evidence>
<sequence>MDSFENNTMRNAPELKPEALNEEFEKLSVASHSSDSSESVQITHSGDKVGHTFIHPEPKKIKYCDDCDKKNDDESSPHDKPCFDECIEEKDPFQNQLEEGRHGRGCPHHRSHPQMIFIKGFIMTPHCPRRRHGGDKRPDWSPHHHHGGDRGPECTPHHEGDRRPDWSPHHHGGDRRPDWSPHHHHGGDRKPDWSPHHHHGGDRRPDWSPHHHHGGDRRPECTPHHEGDRRPEWSPHHGGDRRPDRSPHREGERRPDWCPRRGDRHGEERGTGWCPRRRGRPDEMPDDMRPKGLFDQPGKTDESFAPEKGFHCSAPDGLVQQQPTQTQNAMNCFGFPQPVPIAENSYPRVVVSSLCDDGIERVTVHIDENTRLYFENGLPKSPPFIKEEVNKTSAEKTKHDKRDGSRKHRKHHHKHSPETNFDYGPAFEQQPIGYSFGKQGTHLGNPLDRRPERYPRFNGQTFGYGPFGVHRPEMFTINPPHRHQYPEQYSDFGYPGYQQKHNFY</sequence>
<protein>
    <submittedName>
        <fullName evidence="2">C2H2-type domain-containing protein</fullName>
    </submittedName>
</protein>
<name>A0AC35TIU7_9BILA</name>
<reference evidence="2" key="1">
    <citation type="submission" date="2016-11" db="UniProtKB">
        <authorList>
            <consortium name="WormBaseParasite"/>
        </authorList>
    </citation>
    <scope>IDENTIFICATION</scope>
    <source>
        <strain evidence="2">KR3021</strain>
    </source>
</reference>
<proteinExistence type="predicted"/>
<accession>A0AC35TIU7</accession>
<organism evidence="1 2">
    <name type="scientific">Rhabditophanes sp. KR3021</name>
    <dbReference type="NCBI Taxonomy" id="114890"/>
    <lineage>
        <taxon>Eukaryota</taxon>
        <taxon>Metazoa</taxon>
        <taxon>Ecdysozoa</taxon>
        <taxon>Nematoda</taxon>
        <taxon>Chromadorea</taxon>
        <taxon>Rhabditida</taxon>
        <taxon>Tylenchina</taxon>
        <taxon>Panagrolaimomorpha</taxon>
        <taxon>Strongyloidoidea</taxon>
        <taxon>Alloionematidae</taxon>
        <taxon>Rhabditophanes</taxon>
    </lineage>
</organism>